<dbReference type="PANTHER" id="PTHR42698:SF1">
    <property type="entry name" value="GTPASE ERA, MITOCHONDRIAL"/>
    <property type="match status" value="1"/>
</dbReference>
<evidence type="ECO:0000313" key="2">
    <source>
        <dbReference type="EMBL" id="GIL30620.1"/>
    </source>
</evidence>
<name>A0A8J4AJG5_9ACTN</name>
<feature type="compositionally biased region" description="Gly residues" evidence="1">
    <location>
        <begin position="1000"/>
        <end position="1009"/>
    </location>
</feature>
<feature type="compositionally biased region" description="Low complexity" evidence="1">
    <location>
        <begin position="788"/>
        <end position="804"/>
    </location>
</feature>
<feature type="compositionally biased region" description="Low complexity" evidence="1">
    <location>
        <begin position="1201"/>
        <end position="1216"/>
    </location>
</feature>
<dbReference type="GO" id="GO:0005829">
    <property type="term" value="C:cytosol"/>
    <property type="evidence" value="ECO:0007669"/>
    <property type="project" value="TreeGrafter"/>
</dbReference>
<feature type="compositionally biased region" description="Polar residues" evidence="1">
    <location>
        <begin position="805"/>
        <end position="815"/>
    </location>
</feature>
<feature type="compositionally biased region" description="Basic and acidic residues" evidence="1">
    <location>
        <begin position="1159"/>
        <end position="1172"/>
    </location>
</feature>
<dbReference type="SUPFAM" id="SSF52540">
    <property type="entry name" value="P-loop containing nucleoside triphosphate hydrolases"/>
    <property type="match status" value="1"/>
</dbReference>
<comment type="caution">
    <text evidence="2">The sequence shown here is derived from an EMBL/GenBank/DDBJ whole genome shotgun (WGS) entry which is preliminary data.</text>
</comment>
<keyword evidence="3" id="KW-1185">Reference proteome</keyword>
<feature type="compositionally biased region" description="Pro residues" evidence="1">
    <location>
        <begin position="1033"/>
        <end position="1042"/>
    </location>
</feature>
<feature type="region of interest" description="Disordered" evidence="1">
    <location>
        <begin position="623"/>
        <end position="683"/>
    </location>
</feature>
<dbReference type="EMBL" id="BOPO01000125">
    <property type="protein sequence ID" value="GIL30620.1"/>
    <property type="molecule type" value="Genomic_DNA"/>
</dbReference>
<feature type="region of interest" description="Disordered" evidence="1">
    <location>
        <begin position="1"/>
        <end position="72"/>
    </location>
</feature>
<feature type="compositionally biased region" description="Pro residues" evidence="1">
    <location>
        <begin position="626"/>
        <end position="636"/>
    </location>
</feature>
<dbReference type="PANTHER" id="PTHR42698">
    <property type="entry name" value="GTPASE ERA"/>
    <property type="match status" value="1"/>
</dbReference>
<reference evidence="3" key="1">
    <citation type="journal article" date="2021" name="Int. J. Syst. Evol. Microbiol.">
        <title>Actinocatenispora comari sp. nov., an endophytic actinomycete isolated from aerial parts of Comarum salesowianum.</title>
        <authorList>
            <person name="Oyunbileg N."/>
            <person name="Iizaka Y."/>
            <person name="Hamada M."/>
            <person name="Davaapurev B.O."/>
            <person name="Fukumoto A."/>
            <person name="Tsetseg B."/>
            <person name="Kato F."/>
            <person name="Tamura T."/>
            <person name="Batkhuu J."/>
            <person name="Anzai Y."/>
        </authorList>
    </citation>
    <scope>NUCLEOTIDE SEQUENCE [LARGE SCALE GENOMIC DNA]</scope>
    <source>
        <strain evidence="3">NUM-2625</strain>
    </source>
</reference>
<feature type="compositionally biased region" description="Polar residues" evidence="1">
    <location>
        <begin position="1234"/>
        <end position="1243"/>
    </location>
</feature>
<feature type="compositionally biased region" description="Low complexity" evidence="1">
    <location>
        <begin position="756"/>
        <end position="780"/>
    </location>
</feature>
<feature type="compositionally biased region" description="Basic and acidic residues" evidence="1">
    <location>
        <begin position="1344"/>
        <end position="1357"/>
    </location>
</feature>
<protein>
    <recommendedName>
        <fullName evidence="4">AAA+ ATPase domain-containing protein</fullName>
    </recommendedName>
</protein>
<feature type="compositionally biased region" description="Low complexity" evidence="1">
    <location>
        <begin position="1331"/>
        <end position="1343"/>
    </location>
</feature>
<dbReference type="GO" id="GO:0019843">
    <property type="term" value="F:rRNA binding"/>
    <property type="evidence" value="ECO:0007669"/>
    <property type="project" value="TreeGrafter"/>
</dbReference>
<gene>
    <name evidence="2" type="ORF">NUM_58740</name>
</gene>
<feature type="compositionally biased region" description="Gly residues" evidence="1">
    <location>
        <begin position="1383"/>
        <end position="1397"/>
    </location>
</feature>
<feature type="compositionally biased region" description="Polar residues" evidence="1">
    <location>
        <begin position="1492"/>
        <end position="1503"/>
    </location>
</feature>
<organism evidence="2 3">
    <name type="scientific">Actinocatenispora comari</name>
    <dbReference type="NCBI Taxonomy" id="2807577"/>
    <lineage>
        <taxon>Bacteria</taxon>
        <taxon>Bacillati</taxon>
        <taxon>Actinomycetota</taxon>
        <taxon>Actinomycetes</taxon>
        <taxon>Micromonosporales</taxon>
        <taxon>Micromonosporaceae</taxon>
        <taxon>Actinocatenispora</taxon>
    </lineage>
</organism>
<dbReference type="Gene3D" id="3.40.50.300">
    <property type="entry name" value="P-loop containing nucleotide triphosphate hydrolases"/>
    <property type="match status" value="1"/>
</dbReference>
<feature type="compositionally biased region" description="Basic and acidic residues" evidence="1">
    <location>
        <begin position="51"/>
        <end position="63"/>
    </location>
</feature>
<evidence type="ECO:0000256" key="1">
    <source>
        <dbReference type="SAM" id="MobiDB-lite"/>
    </source>
</evidence>
<feature type="compositionally biased region" description="Low complexity" evidence="1">
    <location>
        <begin position="892"/>
        <end position="942"/>
    </location>
</feature>
<sequence>MTTQRDSGVAPAGGRQFTEAGRQPDEPGDNRPTDTTEPSGSTHRPYPPEPTRAERREPTEHHAPPAAPDDLGNQVLGEALQQLRTAVAGVRFSLATAGAAEARQLARRLAGTLDDYLSPRLAELAGPLLVVVCGPTGAGKSTLVNSLVRAPVSQAGVLRPTTRAPVLVANPADASWFGRPRLLATFARTGGTPPQGRHLQVVAAPALPPGLALLDAPDIDSVAADNRELADELMSAADAWLFVTTANRYADETPWQLLRTARDRDAGLAVVLDRMPVGEARRIRSHLSRLLAEDGLADVPVFELAESAMGHERLLPEEQVAALRDWLERLAADGAARAAVARQTLDGAIGTLPAKLAVLTTELAAQHRESDTLRAEVRIAHAHVLSTVDDAIRDGGLLGGELAARWQELVVGGELVRAVQSRSGRLRDQLLVSLTGRALPGRQFVPAAKAALHSLVDETLADAARRIADGWRRGPAGTALLSDVDSYTPPDLVARWFDDLDEWIRTDDGQRSVARQTEYTIAAVRLLVLVAVLIAPARTDATGSERAMLDTVLADPVVRRISGTARDELIGRLRELADQQRRRYDAALNRVAVDDAAMVALSTAAEALVPARTAAALVTERRSLPPATPPAPPAPAPTTGALPGPDSPLFHPAPEPTGTEPTRPAGIDATAPATPEPGGTEATGADVAAAVDESGPVHATASADEVGPAHPAASADDVGPAHPAASDDEGGAAHPAASAEEGGPAHPAASDDEGGAAHPAASADDGGAAAPTDADEAGPASDATADVPGGADPTAGAADTTGTASLDTSPEQRSSGTDETTASDDTDETPQSDENRGTDEASDAADGGADTMAPSHEDGADVAAAVDEGAPLHAATSVDEGLPAAPADEHGPAAPADEGGPAAPADAGDAPRAAAPADEGGAVDVAMPDAGAGGSSADTASTVRIEQVDAAETAVSVAHSEPGDAAPTRPTEPTDPPTTPTEANDAGEPAVASTKVRGTGTSGSDGGGATTAEDVTPERPSGAADAFGEHEPPVPSGSPTPEAPAANGQPASSGRSNRTASADTSTVSEARAAAETAVAGSGVADGAVTRPEAVPDAGEPGPSHTTPGDTTSERNPSEGVRRRAVRQATDTTSSEDDREQGRDETEPADDAPEAGGESADPRALRDSTEPTHDTPAPDTREPTDDMATPGTAEPSDGATSDGATGPVGGTAPPDGTEPTDDTATPGATEPTDDTGASDQTTVDHQAERDTAEPTGDATGDGRTEVDGTAPPDAPQPTDDTATDRQATADHQAEHDTAEPTGDGTGVDGIGPAEPTGGVAAGAAEPTGGVAAGAAEPTSGAAADGRTDVDDRADRDAAEAADPVDGIAVPDAFGPSGDATSDDGPGGDGIGAVDGGVPPGAAGPADTTSGGTERTGAETAPDTGEATGGAPAAGGEAGDDAAGTGGTGAAHGVAGASDGAAATAERPATDDGTATGGGRTAEDGRTGRAGVASETTDGTGQEDT</sequence>
<dbReference type="GO" id="GO:0005525">
    <property type="term" value="F:GTP binding"/>
    <property type="evidence" value="ECO:0007669"/>
    <property type="project" value="InterPro"/>
</dbReference>
<accession>A0A8J4AJG5</accession>
<evidence type="ECO:0008006" key="4">
    <source>
        <dbReference type="Google" id="ProtNLM"/>
    </source>
</evidence>
<dbReference type="Proteomes" id="UP000614996">
    <property type="component" value="Unassembled WGS sequence"/>
</dbReference>
<dbReference type="InterPro" id="IPR027417">
    <property type="entry name" value="P-loop_NTPase"/>
</dbReference>
<feature type="compositionally biased region" description="Acidic residues" evidence="1">
    <location>
        <begin position="821"/>
        <end position="831"/>
    </location>
</feature>
<feature type="region of interest" description="Disordered" evidence="1">
    <location>
        <begin position="697"/>
        <end position="1503"/>
    </location>
</feature>
<evidence type="ECO:0000313" key="3">
    <source>
        <dbReference type="Proteomes" id="UP000614996"/>
    </source>
</evidence>
<dbReference type="GO" id="GO:0043024">
    <property type="term" value="F:ribosomal small subunit binding"/>
    <property type="evidence" value="ECO:0007669"/>
    <property type="project" value="TreeGrafter"/>
</dbReference>
<feature type="compositionally biased region" description="Low complexity" evidence="1">
    <location>
        <begin position="1398"/>
        <end position="1429"/>
    </location>
</feature>
<dbReference type="GO" id="GO:0000028">
    <property type="term" value="P:ribosomal small subunit assembly"/>
    <property type="evidence" value="ECO:0007669"/>
    <property type="project" value="TreeGrafter"/>
</dbReference>
<feature type="compositionally biased region" description="Polar residues" evidence="1">
    <location>
        <begin position="1049"/>
        <end position="1063"/>
    </location>
</feature>
<feature type="compositionally biased region" description="Low complexity" evidence="1">
    <location>
        <begin position="1449"/>
        <end position="1463"/>
    </location>
</feature>
<feature type="compositionally biased region" description="Basic and acidic residues" evidence="1">
    <location>
        <begin position="1286"/>
        <end position="1297"/>
    </location>
</feature>
<feature type="compositionally biased region" description="Low complexity" evidence="1">
    <location>
        <begin position="1064"/>
        <end position="1088"/>
    </location>
</feature>
<feature type="compositionally biased region" description="Low complexity" evidence="1">
    <location>
        <begin position="1275"/>
        <end position="1285"/>
    </location>
</feature>
<proteinExistence type="predicted"/>
<dbReference type="InterPro" id="IPR005662">
    <property type="entry name" value="GTPase_Era-like"/>
</dbReference>
<dbReference type="CDD" id="cd00882">
    <property type="entry name" value="Ras_like_GTPase"/>
    <property type="match status" value="1"/>
</dbReference>
<feature type="compositionally biased region" description="Basic and acidic residues" evidence="1">
    <location>
        <begin position="22"/>
        <end position="34"/>
    </location>
</feature>
<feature type="compositionally biased region" description="Basic and acidic residues" evidence="1">
    <location>
        <begin position="1111"/>
        <end position="1121"/>
    </location>
</feature>